<dbReference type="Proteomes" id="UP001626550">
    <property type="component" value="Unassembled WGS sequence"/>
</dbReference>
<name>A0ABD2PZV6_9PLAT</name>
<evidence type="ECO:0000313" key="4">
    <source>
        <dbReference type="Proteomes" id="UP001626550"/>
    </source>
</evidence>
<dbReference type="PANTHER" id="PTHR10827">
    <property type="entry name" value="RETICULOCALBIN"/>
    <property type="match status" value="1"/>
</dbReference>
<comment type="caution">
    <text evidence="3">The sequence shown here is derived from an EMBL/GenBank/DDBJ whole genome shotgun (WGS) entry which is preliminary data.</text>
</comment>
<keyword evidence="1" id="KW-0106">Calcium</keyword>
<accession>A0ABD2PZV6</accession>
<dbReference type="InterPro" id="IPR002048">
    <property type="entry name" value="EF_hand_dom"/>
</dbReference>
<dbReference type="EMBL" id="JBJKFK010001623">
    <property type="protein sequence ID" value="KAL3312628.1"/>
    <property type="molecule type" value="Genomic_DNA"/>
</dbReference>
<dbReference type="InterPro" id="IPR011992">
    <property type="entry name" value="EF-hand-dom_pair"/>
</dbReference>
<feature type="domain" description="EF-hand" evidence="2">
    <location>
        <begin position="35"/>
        <end position="70"/>
    </location>
</feature>
<evidence type="ECO:0000256" key="1">
    <source>
        <dbReference type="ARBA" id="ARBA00022837"/>
    </source>
</evidence>
<dbReference type="PROSITE" id="PS50222">
    <property type="entry name" value="EF_HAND_2"/>
    <property type="match status" value="2"/>
</dbReference>
<dbReference type="AlphaFoldDB" id="A0ABD2PZV6"/>
<dbReference type="Pfam" id="PF13499">
    <property type="entry name" value="EF-hand_7"/>
    <property type="match status" value="1"/>
</dbReference>
<dbReference type="PROSITE" id="PS00018">
    <property type="entry name" value="EF_HAND_1"/>
    <property type="match status" value="2"/>
</dbReference>
<organism evidence="3 4">
    <name type="scientific">Cichlidogyrus casuarinus</name>
    <dbReference type="NCBI Taxonomy" id="1844966"/>
    <lineage>
        <taxon>Eukaryota</taxon>
        <taxon>Metazoa</taxon>
        <taxon>Spiralia</taxon>
        <taxon>Lophotrochozoa</taxon>
        <taxon>Platyhelminthes</taxon>
        <taxon>Monogenea</taxon>
        <taxon>Monopisthocotylea</taxon>
        <taxon>Dactylogyridea</taxon>
        <taxon>Ancyrocephalidae</taxon>
        <taxon>Cichlidogyrus</taxon>
    </lineage>
</organism>
<reference evidence="3 4" key="1">
    <citation type="submission" date="2024-11" db="EMBL/GenBank/DDBJ databases">
        <title>Adaptive evolution of stress response genes in parasites aligns with host niche diversity.</title>
        <authorList>
            <person name="Hahn C."/>
            <person name="Resl P."/>
        </authorList>
    </citation>
    <scope>NUCLEOTIDE SEQUENCE [LARGE SCALE GENOMIC DNA]</scope>
    <source>
        <strain evidence="3">EGGRZ-B1_66</strain>
        <tissue evidence="3">Body</tissue>
    </source>
</reference>
<dbReference type="InterPro" id="IPR018247">
    <property type="entry name" value="EF_Hand_1_Ca_BS"/>
</dbReference>
<dbReference type="PANTHER" id="PTHR10827:SF52">
    <property type="entry name" value="IP16409P"/>
    <property type="match status" value="1"/>
</dbReference>
<feature type="domain" description="EF-hand" evidence="2">
    <location>
        <begin position="1"/>
        <end position="34"/>
    </location>
</feature>
<dbReference type="Gene3D" id="1.10.238.10">
    <property type="entry name" value="EF-hand"/>
    <property type="match status" value="1"/>
</dbReference>
<evidence type="ECO:0000259" key="2">
    <source>
        <dbReference type="PROSITE" id="PS50222"/>
    </source>
</evidence>
<proteinExistence type="predicted"/>
<keyword evidence="4" id="KW-1185">Reference proteome</keyword>
<sequence>MKIEKDHFESYDKNKDGFLDEEELAQWAAPGFEKNAEDEMEHLFKETDADKDGFLTEKEILDHDDIFMSSHATDYGQHLYNLKEEL</sequence>
<dbReference type="SUPFAM" id="SSF47473">
    <property type="entry name" value="EF-hand"/>
    <property type="match status" value="1"/>
</dbReference>
<evidence type="ECO:0000313" key="3">
    <source>
        <dbReference type="EMBL" id="KAL3312628.1"/>
    </source>
</evidence>
<protein>
    <submittedName>
        <fullName evidence="3">Reticulocalbin 2, EF-hand calcium binding domain</fullName>
    </submittedName>
</protein>
<gene>
    <name evidence="3" type="primary">RCN2_1</name>
    <name evidence="3" type="ORF">Ciccas_008784</name>
</gene>